<dbReference type="PANTHER" id="PTHR46033">
    <property type="entry name" value="PROTEIN MAIN-LIKE 2"/>
    <property type="match status" value="1"/>
</dbReference>
<keyword evidence="1" id="KW-0175">Coiled coil</keyword>
<organism evidence="4 5">
    <name type="scientific">Colocasia esculenta</name>
    <name type="common">Wild taro</name>
    <name type="synonym">Arum esculentum</name>
    <dbReference type="NCBI Taxonomy" id="4460"/>
    <lineage>
        <taxon>Eukaryota</taxon>
        <taxon>Viridiplantae</taxon>
        <taxon>Streptophyta</taxon>
        <taxon>Embryophyta</taxon>
        <taxon>Tracheophyta</taxon>
        <taxon>Spermatophyta</taxon>
        <taxon>Magnoliopsida</taxon>
        <taxon>Liliopsida</taxon>
        <taxon>Araceae</taxon>
        <taxon>Aroideae</taxon>
        <taxon>Colocasieae</taxon>
        <taxon>Colocasia</taxon>
    </lineage>
</organism>
<comment type="caution">
    <text evidence="4">The sequence shown here is derived from an EMBL/GenBank/DDBJ whole genome shotgun (WGS) entry which is preliminary data.</text>
</comment>
<accession>A0A843UFH5</accession>
<dbReference type="EMBL" id="NMUH01000616">
    <property type="protein sequence ID" value="MQL82215.1"/>
    <property type="molecule type" value="Genomic_DNA"/>
</dbReference>
<evidence type="ECO:0000313" key="5">
    <source>
        <dbReference type="Proteomes" id="UP000652761"/>
    </source>
</evidence>
<reference evidence="4" key="1">
    <citation type="submission" date="2017-07" db="EMBL/GenBank/DDBJ databases">
        <title>Taro Niue Genome Assembly and Annotation.</title>
        <authorList>
            <person name="Atibalentja N."/>
            <person name="Keating K."/>
            <person name="Fields C.J."/>
        </authorList>
    </citation>
    <scope>NUCLEOTIDE SEQUENCE</scope>
    <source>
        <strain evidence="4">Niue_2</strain>
        <tissue evidence="4">Leaf</tissue>
    </source>
</reference>
<feature type="compositionally biased region" description="Acidic residues" evidence="2">
    <location>
        <begin position="18"/>
        <end position="52"/>
    </location>
</feature>
<feature type="compositionally biased region" description="Basic residues" evidence="2">
    <location>
        <begin position="57"/>
        <end position="67"/>
    </location>
</feature>
<feature type="domain" description="Aminotransferase-like plant mobile" evidence="3">
    <location>
        <begin position="126"/>
        <end position="477"/>
    </location>
</feature>
<gene>
    <name evidence="4" type="ORF">Taro_014676</name>
</gene>
<evidence type="ECO:0000259" key="3">
    <source>
        <dbReference type="Pfam" id="PF10536"/>
    </source>
</evidence>
<dbReference type="InterPro" id="IPR019557">
    <property type="entry name" value="AminoTfrase-like_pln_mobile"/>
</dbReference>
<proteinExistence type="predicted"/>
<evidence type="ECO:0000313" key="4">
    <source>
        <dbReference type="EMBL" id="MQL82215.1"/>
    </source>
</evidence>
<feature type="compositionally biased region" description="Basic and acidic residues" evidence="2">
    <location>
        <begin position="746"/>
        <end position="755"/>
    </location>
</feature>
<feature type="coiled-coil region" evidence="1">
    <location>
        <begin position="514"/>
        <end position="592"/>
    </location>
</feature>
<protein>
    <recommendedName>
        <fullName evidence="3">Aminotransferase-like plant mobile domain-containing protein</fullName>
    </recommendedName>
</protein>
<sequence length="755" mass="85431">MRTREKRGIIRGRRQPEVEEEEMETNVAEEEEEVVMEDAPEGEETEGGDETEAEAHRRPRGKQGKCRRVRQELDGNIGCRQVPSGVHPLAVKGKGRMRSRVTWDLCWAWYQALPEAQQAQIARMGFGHLLSVCPFHLDVPYLEALRERWEEDCKAFIMPWGHMIPTLEDVAYLTGLPVQGEPVVGLERRDYHDDIAELLGPEFVAGRRRPIRSILLGSLSEAVGLRGRRRGPLESLDEFYTGVRGSLDLGDRSEERSVRIFVSYLFGRLLFATQSSQMNCKFVLLLRDLAQAGRYAWGAVMLGHLFSLLPSSSQRSQSTGGFTPFLQIWGYTRFPMGRGSLREGSQALVPLMARWEVAPDPRVTDRRAGDVRVALDHYPHDQVVWTPYAGEADASHPAVAAGRPLFDRHLLLLCLGTCEVLYLELVVRTLGWHQPAIEVPSLGREGHSRRRFFAEDRDWGADHGSTVAYWREGGEQVLRVTDLHDSSAYMEDFQARYAGRLRLDRRVMPESEAIHLLEGRLAEQEAELTRLRAEVRTLRGELLRAQASRDVGASSSAQPAGGDLAVRLQRALDRAEARVRELEEQAREIGAERQGGDVATLQAQMESLRLELEVKISGLEAEWRTMVTAMEELRDDRATMRGRLLEAREREREAETARARIAADYEILKDRVLKKRREQQRQAQQATPARTGSAFASLDDIVSLGDPSVVRGGVPRPKASTASRPPLPDRRREREEEEVSSSRRQRPTEGEQRDE</sequence>
<evidence type="ECO:0000256" key="2">
    <source>
        <dbReference type="SAM" id="MobiDB-lite"/>
    </source>
</evidence>
<feature type="compositionally biased region" description="Basic residues" evidence="2">
    <location>
        <begin position="1"/>
        <end position="13"/>
    </location>
</feature>
<dbReference type="Proteomes" id="UP000652761">
    <property type="component" value="Unassembled WGS sequence"/>
</dbReference>
<dbReference type="GO" id="GO:0010073">
    <property type="term" value="P:meristem maintenance"/>
    <property type="evidence" value="ECO:0007669"/>
    <property type="project" value="InterPro"/>
</dbReference>
<feature type="region of interest" description="Disordered" evidence="2">
    <location>
        <begin position="1"/>
        <end position="67"/>
    </location>
</feature>
<name>A0A843UFH5_COLES</name>
<dbReference type="OrthoDB" id="1704833at2759"/>
<dbReference type="PANTHER" id="PTHR46033:SF8">
    <property type="entry name" value="PROTEIN MAINTENANCE OF MERISTEMS-LIKE"/>
    <property type="match status" value="1"/>
</dbReference>
<evidence type="ECO:0000256" key="1">
    <source>
        <dbReference type="SAM" id="Coils"/>
    </source>
</evidence>
<dbReference type="Pfam" id="PF10536">
    <property type="entry name" value="PMD"/>
    <property type="match status" value="1"/>
</dbReference>
<keyword evidence="5" id="KW-1185">Reference proteome</keyword>
<feature type="region of interest" description="Disordered" evidence="2">
    <location>
        <begin position="705"/>
        <end position="755"/>
    </location>
</feature>
<dbReference type="InterPro" id="IPR044824">
    <property type="entry name" value="MAIN-like"/>
</dbReference>
<dbReference type="AlphaFoldDB" id="A0A843UFH5"/>